<gene>
    <name evidence="1" type="ORF">QUG92_00225</name>
</gene>
<dbReference type="Proteomes" id="UP001237823">
    <property type="component" value="Unassembled WGS sequence"/>
</dbReference>
<dbReference type="SUPFAM" id="SSF53850">
    <property type="entry name" value="Periplasmic binding protein-like II"/>
    <property type="match status" value="1"/>
</dbReference>
<dbReference type="InterPro" id="IPR006311">
    <property type="entry name" value="TAT_signal"/>
</dbReference>
<accession>A0ABT7T1R0</accession>
<protein>
    <submittedName>
        <fullName evidence="1">Extracellular solute-binding protein</fullName>
    </submittedName>
</protein>
<keyword evidence="2" id="KW-1185">Reference proteome</keyword>
<dbReference type="PROSITE" id="PS51318">
    <property type="entry name" value="TAT"/>
    <property type="match status" value="1"/>
</dbReference>
<dbReference type="InterPro" id="IPR050490">
    <property type="entry name" value="Bact_solute-bd_prot1"/>
</dbReference>
<dbReference type="Gene3D" id="3.40.190.10">
    <property type="entry name" value="Periplasmic binding protein-like II"/>
    <property type="match status" value="1"/>
</dbReference>
<dbReference type="Pfam" id="PF01547">
    <property type="entry name" value="SBP_bac_1"/>
    <property type="match status" value="1"/>
</dbReference>
<dbReference type="EMBL" id="JAUCML010000001">
    <property type="protein sequence ID" value="MDM7883521.1"/>
    <property type="molecule type" value="Genomic_DNA"/>
</dbReference>
<reference evidence="1 2" key="1">
    <citation type="submission" date="2023-06" db="EMBL/GenBank/DDBJ databases">
        <authorList>
            <person name="Feng G."/>
            <person name="Li J."/>
            <person name="Zhu H."/>
        </authorList>
    </citation>
    <scope>NUCLEOTIDE SEQUENCE [LARGE SCALE GENOMIC DNA]</scope>
    <source>
        <strain evidence="1 2">RHCKG23</strain>
    </source>
</reference>
<organism evidence="1 2">
    <name type="scientific">Curtobacterium citri</name>
    <dbReference type="NCBI Taxonomy" id="3055139"/>
    <lineage>
        <taxon>Bacteria</taxon>
        <taxon>Bacillati</taxon>
        <taxon>Actinomycetota</taxon>
        <taxon>Actinomycetes</taxon>
        <taxon>Micrococcales</taxon>
        <taxon>Microbacteriaceae</taxon>
        <taxon>Curtobacterium</taxon>
    </lineage>
</organism>
<sequence length="456" mass="48731">MPIRSVVPTPQSRGSAFTRRTLLAGAAAGAAVLPLAACSSPIAAGIAGAPLNPETLVFWNLFGGGDGLRMQSMEAGYAKQHGGSSSLQATTFAWGNPYYSKVTLATVGNKPPDVAIAHLTRAKPLWDGDLLDPITEDDLASVGLSASDFNQKAWTAQKTDGKNICIPLDTHPFVLFYNVDVCQKAGLIDGDGKLKDLNGLENFEAAMAAVAKVTGGTALNVANVVPETATPWRFFWTMYNQIEGATPFISDGGAKLTVNEDAYNKVTDMTQKWVGNGWLNKALDYATAQSLMFDGKAGFFMQGEWEISTAQSIKGLKFGMVPIPQLFDKPATQADSHTFILPKKDRTPEQRKAHMLFIKQMLEQSLTWAEGGHVPAYMPTFDSQQYKDLTPQSNYASAAESAVFDDPAWYGGSGSTFEGIVGAQLALVQQGSSSPAQALSAIKGQLATYLNTPSPL</sequence>
<dbReference type="PANTHER" id="PTHR43649:SF14">
    <property type="entry name" value="BLR3389 PROTEIN"/>
    <property type="match status" value="1"/>
</dbReference>
<name>A0ABT7T1R0_9MICO</name>
<evidence type="ECO:0000313" key="1">
    <source>
        <dbReference type="EMBL" id="MDM7883521.1"/>
    </source>
</evidence>
<evidence type="ECO:0000313" key="2">
    <source>
        <dbReference type="Proteomes" id="UP001237823"/>
    </source>
</evidence>
<dbReference type="RefSeq" id="WP_182045577.1">
    <property type="nucleotide sequence ID" value="NZ_JAUCML010000001.1"/>
</dbReference>
<dbReference type="InterPro" id="IPR006059">
    <property type="entry name" value="SBP"/>
</dbReference>
<dbReference type="PANTHER" id="PTHR43649">
    <property type="entry name" value="ARABINOSE-BINDING PROTEIN-RELATED"/>
    <property type="match status" value="1"/>
</dbReference>
<comment type="caution">
    <text evidence="1">The sequence shown here is derived from an EMBL/GenBank/DDBJ whole genome shotgun (WGS) entry which is preliminary data.</text>
</comment>
<proteinExistence type="predicted"/>